<dbReference type="OrthoDB" id="9780891at2"/>
<dbReference type="InterPro" id="IPR017853">
    <property type="entry name" value="GH"/>
</dbReference>
<dbReference type="InterPro" id="IPR013738">
    <property type="entry name" value="Beta_galactosidase_Trimer"/>
</dbReference>
<comment type="caution">
    <text evidence="2">The sequence shown here is derived from an EMBL/GenBank/DDBJ whole genome shotgun (WGS) entry which is preliminary data.</text>
</comment>
<protein>
    <submittedName>
        <fullName evidence="2">Beta-galactosidase</fullName>
    </submittedName>
</protein>
<dbReference type="EMBL" id="NHRJ02000001">
    <property type="protein sequence ID" value="PZE22329.1"/>
    <property type="molecule type" value="Genomic_DNA"/>
</dbReference>
<proteinExistence type="predicted"/>
<dbReference type="SUPFAM" id="SSF52317">
    <property type="entry name" value="Class I glutamine amidotransferase-like"/>
    <property type="match status" value="1"/>
</dbReference>
<dbReference type="RefSeq" id="WP_089198101.1">
    <property type="nucleotide sequence ID" value="NZ_NHRJ02000001.1"/>
</dbReference>
<dbReference type="Pfam" id="PF08532">
    <property type="entry name" value="Glyco_hydro_42M"/>
    <property type="match status" value="1"/>
</dbReference>
<dbReference type="GO" id="GO:0004565">
    <property type="term" value="F:beta-galactosidase activity"/>
    <property type="evidence" value="ECO:0007669"/>
    <property type="project" value="InterPro"/>
</dbReference>
<dbReference type="GO" id="GO:0005975">
    <property type="term" value="P:carbohydrate metabolic process"/>
    <property type="evidence" value="ECO:0007669"/>
    <property type="project" value="InterPro"/>
</dbReference>
<dbReference type="InterPro" id="IPR028212">
    <property type="entry name" value="GHL6"/>
</dbReference>
<dbReference type="Pfam" id="PF14871">
    <property type="entry name" value="GHL6"/>
    <property type="match status" value="1"/>
</dbReference>
<dbReference type="AlphaFoldDB" id="A0A2W1NCA8"/>
<keyword evidence="3" id="KW-1185">Reference proteome</keyword>
<dbReference type="SUPFAM" id="SSF51445">
    <property type="entry name" value="(Trans)glycosidases"/>
    <property type="match status" value="1"/>
</dbReference>
<feature type="domain" description="Beta-galactosidase trimerisation" evidence="1">
    <location>
        <begin position="380"/>
        <end position="437"/>
    </location>
</feature>
<evidence type="ECO:0000259" key="1">
    <source>
        <dbReference type="Pfam" id="PF08532"/>
    </source>
</evidence>
<evidence type="ECO:0000313" key="2">
    <source>
        <dbReference type="EMBL" id="PZE22329.1"/>
    </source>
</evidence>
<gene>
    <name evidence="2" type="ORF">CBW46_000610</name>
</gene>
<sequence>MSTELRFRQVHLDFHTSPEIAGIGEEFDAEQFAATLEKARVNSIACFARCHHGMLYYDSQLNPERVHPNLKNKNLLKEQIDACHSRGIRAPIYITVQWDHFTAEQHPEWIALDEHGNAIGTPVYEPGFYRHLCVNTAYRDFLKQHTKELLDMFEVDGIFYDIVKMVECSCKQCRADMLAQGLDPSRSADRLRFATEMMDDFKRDMSAFIRQYNTECTIFYNKGHIGVADKPAAGAFTHFELESLPSGGWGYMHFPLAMRYARTLGHDCLGMTGKFHTSWGDFHSFKNQVALEFECFNMLSLNAKCSIGDQLDPSGKISAPVYDLIGAVYSQVEQKEPWCAGARAVTDIGLFTPEEFSEKELRMPPAAVGAARMLQESAHQFDIIDSKTDFSRYKVLILPDNIPVSAGFAQKLDEFAAAGGAVIASFESGLNADTNELGWSQLGIDLKPDPTRDEDGNLVRGVRYFRNDYTDYILPQGTIGEGLPDTEHAMHMKGVEVQARSGTEVLAMTVRSHFDRSYRHFCSHRQSPSSGKPDYAGIVKNGNVIYFAHPIFSQYHQNAPRWCKQLFLNALRMVLPEQVLTHSGPSTMLATVNEQSAYQRWVVHLLHYIPERRSADIDIIEDVIPVHGIKVRVRTDNEVVSVSCVPEQQPLPFTYADGHVEFELPKLNGHQMISIQY</sequence>
<organism evidence="2 3">
    <name type="scientific">Paenibacillus xerothermodurans</name>
    <dbReference type="NCBI Taxonomy" id="1977292"/>
    <lineage>
        <taxon>Bacteria</taxon>
        <taxon>Bacillati</taxon>
        <taxon>Bacillota</taxon>
        <taxon>Bacilli</taxon>
        <taxon>Bacillales</taxon>
        <taxon>Paenibacillaceae</taxon>
        <taxon>Paenibacillus</taxon>
    </lineage>
</organism>
<dbReference type="Gene3D" id="3.40.50.880">
    <property type="match status" value="1"/>
</dbReference>
<reference evidence="2" key="1">
    <citation type="submission" date="2018-06" db="EMBL/GenBank/DDBJ databases">
        <title>Paenibacillus xerothermodurans sp. nov. an extremely dry heat resistant spore forming bacterium isolated from the soil of Cape Canaveral, Florida.</title>
        <authorList>
            <person name="Seuylemezian A."/>
            <person name="Kaur N."/>
            <person name="Patil P."/>
            <person name="Patil P."/>
            <person name="Mayilraj S."/>
            <person name="Vaishampayan P."/>
        </authorList>
    </citation>
    <scope>NUCLEOTIDE SEQUENCE [LARGE SCALE GENOMIC DNA]</scope>
    <source>
        <strain evidence="2">ATCC 27380</strain>
    </source>
</reference>
<dbReference type="CDD" id="cd03143">
    <property type="entry name" value="A4_beta-galactosidase_middle_domain"/>
    <property type="match status" value="1"/>
</dbReference>
<evidence type="ECO:0000313" key="3">
    <source>
        <dbReference type="Proteomes" id="UP000214746"/>
    </source>
</evidence>
<dbReference type="Proteomes" id="UP000214746">
    <property type="component" value="Unassembled WGS sequence"/>
</dbReference>
<dbReference type="Gene3D" id="3.20.20.80">
    <property type="entry name" value="Glycosidases"/>
    <property type="match status" value="1"/>
</dbReference>
<accession>A0A2W1NCA8</accession>
<name>A0A2W1NCA8_PAEXE</name>
<dbReference type="InterPro" id="IPR029062">
    <property type="entry name" value="Class_I_gatase-like"/>
</dbReference>